<comment type="caution">
    <text evidence="1">The sequence shown here is derived from an EMBL/GenBank/DDBJ whole genome shotgun (WGS) entry which is preliminary data.</text>
</comment>
<reference evidence="1 2" key="1">
    <citation type="journal article" date="2022" name="Plant J.">
        <title>Chromosome-level genome of Camellia lanceoleosa provides a valuable resource for understanding genome evolution and self-incompatibility.</title>
        <authorList>
            <person name="Gong W."/>
            <person name="Xiao S."/>
            <person name="Wang L."/>
            <person name="Liao Z."/>
            <person name="Chang Y."/>
            <person name="Mo W."/>
            <person name="Hu G."/>
            <person name="Li W."/>
            <person name="Zhao G."/>
            <person name="Zhu H."/>
            <person name="Hu X."/>
            <person name="Ji K."/>
            <person name="Xiang X."/>
            <person name="Song Q."/>
            <person name="Yuan D."/>
            <person name="Jin S."/>
            <person name="Zhang L."/>
        </authorList>
    </citation>
    <scope>NUCLEOTIDE SEQUENCE [LARGE SCALE GENOMIC DNA]</scope>
    <source>
        <strain evidence="1">SQ_2022a</strain>
    </source>
</reference>
<name>A0ACC0G454_9ERIC</name>
<evidence type="ECO:0000313" key="2">
    <source>
        <dbReference type="Proteomes" id="UP001060215"/>
    </source>
</evidence>
<dbReference type="EMBL" id="CM045769">
    <property type="protein sequence ID" value="KAI7995840.1"/>
    <property type="molecule type" value="Genomic_DNA"/>
</dbReference>
<evidence type="ECO:0000313" key="1">
    <source>
        <dbReference type="EMBL" id="KAI7995840.1"/>
    </source>
</evidence>
<organism evidence="1 2">
    <name type="scientific">Camellia lanceoleosa</name>
    <dbReference type="NCBI Taxonomy" id="1840588"/>
    <lineage>
        <taxon>Eukaryota</taxon>
        <taxon>Viridiplantae</taxon>
        <taxon>Streptophyta</taxon>
        <taxon>Embryophyta</taxon>
        <taxon>Tracheophyta</taxon>
        <taxon>Spermatophyta</taxon>
        <taxon>Magnoliopsida</taxon>
        <taxon>eudicotyledons</taxon>
        <taxon>Gunneridae</taxon>
        <taxon>Pentapetalae</taxon>
        <taxon>asterids</taxon>
        <taxon>Ericales</taxon>
        <taxon>Theaceae</taxon>
        <taxon>Camellia</taxon>
    </lineage>
</organism>
<protein>
    <submittedName>
        <fullName evidence="1">Uncharacterized protein</fullName>
    </submittedName>
</protein>
<sequence>MAVSQSSASLIVLMAVVLIFSLIEGSFAADAPTPAPVAAAGAISPSFAIGCLVTFAAFVAVLELVLCYDSSTSVWFVLNILR</sequence>
<proteinExistence type="predicted"/>
<dbReference type="Proteomes" id="UP001060215">
    <property type="component" value="Chromosome 12"/>
</dbReference>
<gene>
    <name evidence="1" type="ORF">LOK49_LG11G01800</name>
</gene>
<keyword evidence="2" id="KW-1185">Reference proteome</keyword>
<accession>A0ACC0G454</accession>